<comment type="similarity">
    <text evidence="6">Belongs to the ARTD/PARP family.</text>
</comment>
<evidence type="ECO:0000256" key="1">
    <source>
        <dbReference type="ARBA" id="ARBA00004123"/>
    </source>
</evidence>
<evidence type="ECO:0000256" key="6">
    <source>
        <dbReference type="ARBA" id="ARBA00024347"/>
    </source>
</evidence>
<name>A0A556U658_BAGYA</name>
<dbReference type="EMBL" id="VCAZ01000053">
    <property type="protein sequence ID" value="TSN12216.1"/>
    <property type="molecule type" value="Genomic_DNA"/>
</dbReference>
<dbReference type="GO" id="GO:0005737">
    <property type="term" value="C:cytoplasm"/>
    <property type="evidence" value="ECO:0007669"/>
    <property type="project" value="TreeGrafter"/>
</dbReference>
<reference evidence="9 10" key="1">
    <citation type="journal article" date="2019" name="Genome Biol. Evol.">
        <title>Whole-Genome Sequencing of the Giant Devil Catfish, Bagarius yarrelli.</title>
        <authorList>
            <person name="Jiang W."/>
            <person name="Lv Y."/>
            <person name="Cheng L."/>
            <person name="Yang K."/>
            <person name="Chao B."/>
            <person name="Wang X."/>
            <person name="Li Y."/>
            <person name="Pan X."/>
            <person name="You X."/>
            <person name="Zhang Y."/>
            <person name="Yang J."/>
            <person name="Li J."/>
            <person name="Zhang X."/>
            <person name="Liu S."/>
            <person name="Sun C."/>
            <person name="Yang J."/>
            <person name="Shi Q."/>
        </authorList>
    </citation>
    <scope>NUCLEOTIDE SEQUENCE [LARGE SCALE GENOMIC DNA]</scope>
    <source>
        <strain evidence="9">JWS20170419001</strain>
        <tissue evidence="9">Muscle</tissue>
    </source>
</reference>
<dbReference type="PROSITE" id="PS51059">
    <property type="entry name" value="PARP_CATALYTIC"/>
    <property type="match status" value="1"/>
</dbReference>
<dbReference type="Gene3D" id="3.90.228.10">
    <property type="match status" value="1"/>
</dbReference>
<evidence type="ECO:0000256" key="7">
    <source>
        <dbReference type="RuleBase" id="RU362114"/>
    </source>
</evidence>
<dbReference type="PANTHER" id="PTHR14453">
    <property type="entry name" value="PARP/ZINC FINGER CCCH TYPE DOMAIN CONTAINING PROTEIN"/>
    <property type="match status" value="1"/>
</dbReference>
<keyword evidence="10" id="KW-1185">Reference proteome</keyword>
<evidence type="ECO:0000259" key="8">
    <source>
        <dbReference type="PROSITE" id="PS51059"/>
    </source>
</evidence>
<sequence>MHAINVIILDGTILFNGLTVKTTIAKQEAYNILKEAVALLELEHKKKVFQNVQWLLTDEEEGIVHLNYEDSYNTELQYMCQQESFDVKHANETFTVNVADMTAIKKESSKEYSVLRTEIVNEFPGKWDINEDENFKKVKIDQDSLEYFSVEQRFNETLSNKTINKIERIENKTLWKRFSLEISGEVKLLFYGVKHADVEQVDKTGFFRPPETFFSSETTYGRGIYFYVDASAAQRRCDVDTSSGQKVMFLGRAETGTFTVGRKGINVPPPVDPSNPGTLYHSVVDTTRTIQLYLFCLVQIGHILSTASHSQIKRR</sequence>
<keyword evidence="5" id="KW-0539">Nucleus</keyword>
<proteinExistence type="inferred from homology"/>
<comment type="caution">
    <text evidence="9">The sequence shown here is derived from an EMBL/GenBank/DDBJ whole genome shotgun (WGS) entry which is preliminary data.</text>
</comment>
<gene>
    <name evidence="9" type="ORF">Baya_9337</name>
</gene>
<dbReference type="PANTHER" id="PTHR14453:SF67">
    <property type="entry name" value="POLY [ADP-RIBOSE] POLYMERASE"/>
    <property type="match status" value="1"/>
</dbReference>
<organism evidence="9 10">
    <name type="scientific">Bagarius yarrelli</name>
    <name type="common">Goonch</name>
    <name type="synonym">Bagrus yarrelli</name>
    <dbReference type="NCBI Taxonomy" id="175774"/>
    <lineage>
        <taxon>Eukaryota</taxon>
        <taxon>Metazoa</taxon>
        <taxon>Chordata</taxon>
        <taxon>Craniata</taxon>
        <taxon>Vertebrata</taxon>
        <taxon>Euteleostomi</taxon>
        <taxon>Actinopterygii</taxon>
        <taxon>Neopterygii</taxon>
        <taxon>Teleostei</taxon>
        <taxon>Ostariophysi</taxon>
        <taxon>Siluriformes</taxon>
        <taxon>Sisoridae</taxon>
        <taxon>Sisorinae</taxon>
        <taxon>Bagarius</taxon>
    </lineage>
</organism>
<dbReference type="GO" id="GO:0010629">
    <property type="term" value="P:negative regulation of gene expression"/>
    <property type="evidence" value="ECO:0007669"/>
    <property type="project" value="TreeGrafter"/>
</dbReference>
<dbReference type="GO" id="GO:0005634">
    <property type="term" value="C:nucleus"/>
    <property type="evidence" value="ECO:0007669"/>
    <property type="project" value="UniProtKB-SubCell"/>
</dbReference>
<dbReference type="EC" id="2.4.2.-" evidence="7"/>
<dbReference type="OrthoDB" id="8689470at2759"/>
<evidence type="ECO:0000256" key="4">
    <source>
        <dbReference type="ARBA" id="ARBA00023027"/>
    </source>
</evidence>
<evidence type="ECO:0000313" key="10">
    <source>
        <dbReference type="Proteomes" id="UP000319801"/>
    </source>
</evidence>
<dbReference type="Pfam" id="PF00644">
    <property type="entry name" value="PARP"/>
    <property type="match status" value="1"/>
</dbReference>
<accession>A0A556U658</accession>
<dbReference type="InterPro" id="IPR052056">
    <property type="entry name" value="Mono-ARTD/PARP"/>
</dbReference>
<keyword evidence="4 7" id="KW-0520">NAD</keyword>
<evidence type="ECO:0000313" key="9">
    <source>
        <dbReference type="EMBL" id="TSN12216.1"/>
    </source>
</evidence>
<evidence type="ECO:0000256" key="5">
    <source>
        <dbReference type="ARBA" id="ARBA00023242"/>
    </source>
</evidence>
<dbReference type="InterPro" id="IPR012317">
    <property type="entry name" value="Poly(ADP-ribose)pol_cat_dom"/>
</dbReference>
<dbReference type="SUPFAM" id="SSF56399">
    <property type="entry name" value="ADP-ribosylation"/>
    <property type="match status" value="1"/>
</dbReference>
<comment type="subcellular location">
    <subcellularLocation>
        <location evidence="1">Nucleus</location>
    </subcellularLocation>
</comment>
<evidence type="ECO:0000256" key="3">
    <source>
        <dbReference type="ARBA" id="ARBA00022679"/>
    </source>
</evidence>
<dbReference type="GO" id="GO:0003950">
    <property type="term" value="F:NAD+ poly-ADP-ribosyltransferase activity"/>
    <property type="evidence" value="ECO:0007669"/>
    <property type="project" value="UniProtKB-UniRule"/>
</dbReference>
<feature type="domain" description="PARP catalytic" evidence="8">
    <location>
        <begin position="123"/>
        <end position="315"/>
    </location>
</feature>
<dbReference type="Proteomes" id="UP000319801">
    <property type="component" value="Unassembled WGS sequence"/>
</dbReference>
<keyword evidence="3 7" id="KW-0808">Transferase</keyword>
<dbReference type="AlphaFoldDB" id="A0A556U658"/>
<keyword evidence="2 7" id="KW-0328">Glycosyltransferase</keyword>
<dbReference type="GO" id="GO:0003714">
    <property type="term" value="F:transcription corepressor activity"/>
    <property type="evidence" value="ECO:0007669"/>
    <property type="project" value="TreeGrafter"/>
</dbReference>
<evidence type="ECO:0000256" key="2">
    <source>
        <dbReference type="ARBA" id="ARBA00022676"/>
    </source>
</evidence>
<protein>
    <recommendedName>
        <fullName evidence="7">Poly [ADP-ribose] polymerase</fullName>
        <shortName evidence="7">PARP</shortName>
        <ecNumber evidence="7">2.4.2.-</ecNumber>
    </recommendedName>
</protein>